<keyword evidence="4" id="KW-1185">Reference proteome</keyword>
<accession>A0A3E1KHF6</accession>
<evidence type="ECO:0000313" key="3">
    <source>
        <dbReference type="Proteomes" id="UP000259570"/>
    </source>
</evidence>
<dbReference type="EMBL" id="QUZM01000037">
    <property type="protein sequence ID" value="RFF37583.1"/>
    <property type="molecule type" value="Genomic_DNA"/>
</dbReference>
<evidence type="ECO:0000313" key="1">
    <source>
        <dbReference type="EMBL" id="MCL1551905.1"/>
    </source>
</evidence>
<dbReference type="EMBL" id="JAMBED010000022">
    <property type="protein sequence ID" value="MCL1551905.1"/>
    <property type="molecule type" value="Genomic_DNA"/>
</dbReference>
<reference evidence="2 3" key="1">
    <citation type="submission" date="2018-08" db="EMBL/GenBank/DDBJ databases">
        <title>Genome sequencing of X. nasturtii WHRI 8984.</title>
        <authorList>
            <person name="Studholme D.J."/>
            <person name="Mchugh J."/>
            <person name="Vicente J."/>
        </authorList>
    </citation>
    <scope>NUCLEOTIDE SEQUENCE [LARGE SCALE GENOMIC DNA]</scope>
    <source>
        <strain evidence="2 3">WHRI 8984</strain>
    </source>
</reference>
<gene>
    <name evidence="2" type="ORF">DZD52_16090</name>
    <name evidence="1" type="ORF">M3O51_11470</name>
</gene>
<comment type="caution">
    <text evidence="2">The sequence shown here is derived from an EMBL/GenBank/DDBJ whole genome shotgun (WGS) entry which is preliminary data.</text>
</comment>
<proteinExistence type="predicted"/>
<evidence type="ECO:0000313" key="2">
    <source>
        <dbReference type="EMBL" id="RFF37583.1"/>
    </source>
</evidence>
<organism evidence="2 3">
    <name type="scientific">Xanthomonas nasturtii</name>
    <dbReference type="NCBI Taxonomy" id="1843581"/>
    <lineage>
        <taxon>Bacteria</taxon>
        <taxon>Pseudomonadati</taxon>
        <taxon>Pseudomonadota</taxon>
        <taxon>Gammaproteobacteria</taxon>
        <taxon>Lysobacterales</taxon>
        <taxon>Lysobacteraceae</taxon>
        <taxon>Xanthomonas</taxon>
    </lineage>
</organism>
<dbReference type="OrthoDB" id="8290444at2"/>
<name>A0A3E1KHF6_9XANT</name>
<dbReference type="RefSeq" id="WP_116906424.1">
    <property type="nucleotide sequence ID" value="NZ_CP142084.2"/>
</dbReference>
<dbReference type="GeneID" id="97209638"/>
<protein>
    <submittedName>
        <fullName evidence="2">Uncharacterized protein</fullName>
    </submittedName>
</protein>
<dbReference type="Proteomes" id="UP001167357">
    <property type="component" value="Unassembled WGS sequence"/>
</dbReference>
<evidence type="ECO:0000313" key="4">
    <source>
        <dbReference type="Proteomes" id="UP001167357"/>
    </source>
</evidence>
<reference evidence="1" key="2">
    <citation type="submission" date="2022-04" db="EMBL/GenBank/DDBJ databases">
        <title>Genomic comparison of 19 strains of Xanthomonas nasturtii, a newly emerging watercress pathogen.</title>
        <authorList>
            <person name="Harrison J."/>
            <person name="Greer S."/>
            <person name="Hussain R."/>
            <person name="Lascelles D."/>
            <person name="Roberts M."/>
            <person name="Carter B."/>
            <person name="Bryning A."/>
            <person name="Carroll S."/>
            <person name="Aspin A."/>
            <person name="Cruz L."/>
            <person name="Cruz J."/>
            <person name="Grant M."/>
            <person name="Vicente J."/>
            <person name="Studholme D.J."/>
        </authorList>
    </citation>
    <scope>NUCLEOTIDE SEQUENCE</scope>
    <source>
        <strain evidence="1">10016B</strain>
    </source>
</reference>
<sequence length="87" mass="9413">MRRVVGKAWRVGHASSAKPVALIARVPAPAWPVIVTVEAPMLEKGAWSSDLPFRSDAPDNYAISNFPAGRVIALTPKAIDTYVRDTN</sequence>
<dbReference type="Proteomes" id="UP000259570">
    <property type="component" value="Unassembled WGS sequence"/>
</dbReference>
<dbReference type="AlphaFoldDB" id="A0A3E1KHF6"/>